<protein>
    <submittedName>
        <fullName evidence="3">Helix-turn-helix domain-containing protein</fullName>
    </submittedName>
</protein>
<evidence type="ECO:0000313" key="4">
    <source>
        <dbReference type="Proteomes" id="UP001597506"/>
    </source>
</evidence>
<organism evidence="3 4">
    <name type="scientific">Bacillus seohaeanensis</name>
    <dbReference type="NCBI Taxonomy" id="284580"/>
    <lineage>
        <taxon>Bacteria</taxon>
        <taxon>Bacillati</taxon>
        <taxon>Bacillota</taxon>
        <taxon>Bacilli</taxon>
        <taxon>Bacillales</taxon>
        <taxon>Bacillaceae</taxon>
        <taxon>Bacillus</taxon>
    </lineage>
</organism>
<comment type="caution">
    <text evidence="3">The sequence shown here is derived from an EMBL/GenBank/DDBJ whole genome shotgun (WGS) entry which is preliminary data.</text>
</comment>
<name>A0ABW5RVX6_9BACI</name>
<dbReference type="PANTHER" id="PTHR46797">
    <property type="entry name" value="HTH-TYPE TRANSCRIPTIONAL REGULATOR"/>
    <property type="match status" value="1"/>
</dbReference>
<dbReference type="RefSeq" id="WP_377937252.1">
    <property type="nucleotide sequence ID" value="NZ_JBHUMF010000031.1"/>
</dbReference>
<dbReference type="Pfam" id="PF01381">
    <property type="entry name" value="HTH_3"/>
    <property type="match status" value="1"/>
</dbReference>
<dbReference type="Proteomes" id="UP001597506">
    <property type="component" value="Unassembled WGS sequence"/>
</dbReference>
<keyword evidence="4" id="KW-1185">Reference proteome</keyword>
<evidence type="ECO:0000313" key="3">
    <source>
        <dbReference type="EMBL" id="MFD2682604.1"/>
    </source>
</evidence>
<evidence type="ECO:0000259" key="2">
    <source>
        <dbReference type="PROSITE" id="PS50943"/>
    </source>
</evidence>
<dbReference type="InterPro" id="IPR050807">
    <property type="entry name" value="TransReg_Diox_bact_type"/>
</dbReference>
<dbReference type="Gene3D" id="1.10.260.40">
    <property type="entry name" value="lambda repressor-like DNA-binding domains"/>
    <property type="match status" value="1"/>
</dbReference>
<sequence>MNNKGLPVDKKERAISSKFAVKIKQAREKKGYSLKELAEKIDSSASYINRLERYERKNPTFSLFILLSEALEIDLWELLHIAVEEKEAETKSVDAILLQNNFSIRGIDNVSIDAKTCFVDIIDMIANKLDKRCDFKDFLQLGEMIRRLHEILDNDEEVRKGA</sequence>
<dbReference type="SUPFAM" id="SSF47413">
    <property type="entry name" value="lambda repressor-like DNA-binding domains"/>
    <property type="match status" value="1"/>
</dbReference>
<keyword evidence="1" id="KW-0238">DNA-binding</keyword>
<dbReference type="CDD" id="cd00093">
    <property type="entry name" value="HTH_XRE"/>
    <property type="match status" value="1"/>
</dbReference>
<dbReference type="SMART" id="SM00530">
    <property type="entry name" value="HTH_XRE"/>
    <property type="match status" value="1"/>
</dbReference>
<proteinExistence type="predicted"/>
<reference evidence="4" key="1">
    <citation type="journal article" date="2019" name="Int. J. Syst. Evol. Microbiol.">
        <title>The Global Catalogue of Microorganisms (GCM) 10K type strain sequencing project: providing services to taxonomists for standard genome sequencing and annotation.</title>
        <authorList>
            <consortium name="The Broad Institute Genomics Platform"/>
            <consortium name="The Broad Institute Genome Sequencing Center for Infectious Disease"/>
            <person name="Wu L."/>
            <person name="Ma J."/>
        </authorList>
    </citation>
    <scope>NUCLEOTIDE SEQUENCE [LARGE SCALE GENOMIC DNA]</scope>
    <source>
        <strain evidence="4">KCTC 3913</strain>
    </source>
</reference>
<gene>
    <name evidence="3" type="ORF">ACFSUL_17840</name>
</gene>
<feature type="domain" description="HTH cro/C1-type" evidence="2">
    <location>
        <begin position="23"/>
        <end position="78"/>
    </location>
</feature>
<dbReference type="InterPro" id="IPR001387">
    <property type="entry name" value="Cro/C1-type_HTH"/>
</dbReference>
<accession>A0ABW5RVX6</accession>
<dbReference type="PROSITE" id="PS50943">
    <property type="entry name" value="HTH_CROC1"/>
    <property type="match status" value="1"/>
</dbReference>
<dbReference type="EMBL" id="JBHUMF010000031">
    <property type="protein sequence ID" value="MFD2682604.1"/>
    <property type="molecule type" value="Genomic_DNA"/>
</dbReference>
<dbReference type="InterPro" id="IPR010982">
    <property type="entry name" value="Lambda_DNA-bd_dom_sf"/>
</dbReference>
<evidence type="ECO:0000256" key="1">
    <source>
        <dbReference type="ARBA" id="ARBA00023125"/>
    </source>
</evidence>
<dbReference type="PANTHER" id="PTHR46797:SF1">
    <property type="entry name" value="METHYLPHOSPHONATE SYNTHASE"/>
    <property type="match status" value="1"/>
</dbReference>